<accession>A0A392RTG7</accession>
<proteinExistence type="predicted"/>
<dbReference type="AlphaFoldDB" id="A0A392RTG7"/>
<evidence type="ECO:0000313" key="2">
    <source>
        <dbReference type="EMBL" id="MCI39502.1"/>
    </source>
</evidence>
<sequence length="95" mass="11013">SPEKKNVRRRKRIRRANHHKPNNHHCKWKRPAKNKQHHLKQQKTREPINQITPTLAAPKLDQGGAEDRATHRTTGGRISILKAKVWIWGGGGREI</sequence>
<comment type="caution">
    <text evidence="2">The sequence shown here is derived from an EMBL/GenBank/DDBJ whole genome shotgun (WGS) entry which is preliminary data.</text>
</comment>
<evidence type="ECO:0000256" key="1">
    <source>
        <dbReference type="SAM" id="MobiDB-lite"/>
    </source>
</evidence>
<feature type="compositionally biased region" description="Basic residues" evidence="1">
    <location>
        <begin position="1"/>
        <end position="42"/>
    </location>
</feature>
<dbReference type="Proteomes" id="UP000265520">
    <property type="component" value="Unassembled WGS sequence"/>
</dbReference>
<evidence type="ECO:0000313" key="3">
    <source>
        <dbReference type="Proteomes" id="UP000265520"/>
    </source>
</evidence>
<dbReference type="EMBL" id="LXQA010268068">
    <property type="protein sequence ID" value="MCI39502.1"/>
    <property type="molecule type" value="Genomic_DNA"/>
</dbReference>
<feature type="region of interest" description="Disordered" evidence="1">
    <location>
        <begin position="1"/>
        <end position="73"/>
    </location>
</feature>
<feature type="non-terminal residue" evidence="2">
    <location>
        <position position="1"/>
    </location>
</feature>
<name>A0A392RTG7_9FABA</name>
<reference evidence="2 3" key="1">
    <citation type="journal article" date="2018" name="Front. Plant Sci.">
        <title>Red Clover (Trifolium pratense) and Zigzag Clover (T. medium) - A Picture of Genomic Similarities and Differences.</title>
        <authorList>
            <person name="Dluhosova J."/>
            <person name="Istvanek J."/>
            <person name="Nedelnik J."/>
            <person name="Repkova J."/>
        </authorList>
    </citation>
    <scope>NUCLEOTIDE SEQUENCE [LARGE SCALE GENOMIC DNA]</scope>
    <source>
        <strain evidence="3">cv. 10/8</strain>
        <tissue evidence="2">Leaf</tissue>
    </source>
</reference>
<organism evidence="2 3">
    <name type="scientific">Trifolium medium</name>
    <dbReference type="NCBI Taxonomy" id="97028"/>
    <lineage>
        <taxon>Eukaryota</taxon>
        <taxon>Viridiplantae</taxon>
        <taxon>Streptophyta</taxon>
        <taxon>Embryophyta</taxon>
        <taxon>Tracheophyta</taxon>
        <taxon>Spermatophyta</taxon>
        <taxon>Magnoliopsida</taxon>
        <taxon>eudicotyledons</taxon>
        <taxon>Gunneridae</taxon>
        <taxon>Pentapetalae</taxon>
        <taxon>rosids</taxon>
        <taxon>fabids</taxon>
        <taxon>Fabales</taxon>
        <taxon>Fabaceae</taxon>
        <taxon>Papilionoideae</taxon>
        <taxon>50 kb inversion clade</taxon>
        <taxon>NPAAA clade</taxon>
        <taxon>Hologalegina</taxon>
        <taxon>IRL clade</taxon>
        <taxon>Trifolieae</taxon>
        <taxon>Trifolium</taxon>
    </lineage>
</organism>
<protein>
    <submittedName>
        <fullName evidence="2">Uncharacterized protein</fullName>
    </submittedName>
</protein>
<keyword evidence="3" id="KW-1185">Reference proteome</keyword>